<feature type="compositionally biased region" description="Low complexity" evidence="1">
    <location>
        <begin position="21"/>
        <end position="52"/>
    </location>
</feature>
<dbReference type="AlphaFoldDB" id="A0A1X6X1D8"/>
<dbReference type="InterPro" id="IPR050245">
    <property type="entry name" value="PrsA_foldase"/>
</dbReference>
<dbReference type="Pfam" id="PF13624">
    <property type="entry name" value="SurA_N_3"/>
    <property type="match status" value="1"/>
</dbReference>
<feature type="region of interest" description="Disordered" evidence="1">
    <location>
        <begin position="14"/>
        <end position="62"/>
    </location>
</feature>
<feature type="compositionally biased region" description="Acidic residues" evidence="1">
    <location>
        <begin position="183"/>
        <end position="197"/>
    </location>
</feature>
<accession>A0A1X6X1D8</accession>
<evidence type="ECO:0000313" key="3">
    <source>
        <dbReference type="Proteomes" id="UP000196581"/>
    </source>
</evidence>
<dbReference type="InterPro" id="IPR027304">
    <property type="entry name" value="Trigger_fact/SurA_dom_sf"/>
</dbReference>
<dbReference type="SUPFAM" id="SSF109998">
    <property type="entry name" value="Triger factor/SurA peptide-binding domain-like"/>
    <property type="match status" value="1"/>
</dbReference>
<evidence type="ECO:0008006" key="4">
    <source>
        <dbReference type="Google" id="ProtNLM"/>
    </source>
</evidence>
<evidence type="ECO:0000313" key="2">
    <source>
        <dbReference type="EMBL" id="SLM92455.1"/>
    </source>
</evidence>
<evidence type="ECO:0000256" key="1">
    <source>
        <dbReference type="SAM" id="MobiDB-lite"/>
    </source>
</evidence>
<proteinExistence type="predicted"/>
<reference evidence="3" key="1">
    <citation type="submission" date="2017-02" db="EMBL/GenBank/DDBJ databases">
        <authorList>
            <person name="Dridi B."/>
        </authorList>
    </citation>
    <scope>NUCLEOTIDE SEQUENCE [LARGE SCALE GENOMIC DNA]</scope>
    <source>
        <strain evidence="3">B Co 03.10</strain>
    </source>
</reference>
<keyword evidence="3" id="KW-1185">Reference proteome</keyword>
<dbReference type="Proteomes" id="UP000196581">
    <property type="component" value="Unassembled WGS sequence"/>
</dbReference>
<name>A0A1X6X1D8_9MICO</name>
<feature type="region of interest" description="Disordered" evidence="1">
    <location>
        <begin position="157"/>
        <end position="265"/>
    </location>
</feature>
<dbReference type="PANTHER" id="PTHR47245:SF2">
    <property type="entry name" value="PEPTIDYL-PROLYL CIS-TRANS ISOMERASE HP_0175-RELATED"/>
    <property type="match status" value="1"/>
</dbReference>
<dbReference type="PANTHER" id="PTHR47245">
    <property type="entry name" value="PEPTIDYLPROLYL ISOMERASE"/>
    <property type="match status" value="1"/>
</dbReference>
<protein>
    <recommendedName>
        <fullName evidence="4">Peptidylprolyl isomerase</fullName>
    </recommendedName>
</protein>
<dbReference type="Gene3D" id="1.10.4030.10">
    <property type="entry name" value="Porin chaperone SurA, peptide-binding domain"/>
    <property type="match status" value="1"/>
</dbReference>
<gene>
    <name evidence="2" type="ORF">FM105_03135</name>
</gene>
<organism evidence="2 3">
    <name type="scientific">Brevibacterium yomogidense</name>
    <dbReference type="NCBI Taxonomy" id="946573"/>
    <lineage>
        <taxon>Bacteria</taxon>
        <taxon>Bacillati</taxon>
        <taxon>Actinomycetota</taxon>
        <taxon>Actinomycetes</taxon>
        <taxon>Micrococcales</taxon>
        <taxon>Brevibacteriaceae</taxon>
        <taxon>Brevibacterium</taxon>
    </lineage>
</organism>
<dbReference type="EMBL" id="FWFF01000003">
    <property type="protein sequence ID" value="SLM92455.1"/>
    <property type="molecule type" value="Genomic_DNA"/>
</dbReference>
<sequence length="265" mass="28275">MGIGAVGFALTVAACGGSGGSEAAPEGQETPAAEQGQDPAAGGAAAEGEQPAAPEPDLEGIPDVVADVNGTEITKDEFTGVYESQFQQMAMQSQASGQEVDQDKLKSDTLDSLIGVELLEQEATDRGIEVDDSQVDEALTETAETNQMSADDFLAAMEQQGMPEEEVREQLTSQETVGKLVEDENGGFEASEEELQEAYDQAKSQQEQMAQQPQQGQQAQQPQEMPPFEDMKPQLEDQVTQQKEAEATDALATELREEADVTTNL</sequence>
<feature type="compositionally biased region" description="Low complexity" evidence="1">
    <location>
        <begin position="205"/>
        <end position="223"/>
    </location>
</feature>